<feature type="non-terminal residue" evidence="1">
    <location>
        <position position="98"/>
    </location>
</feature>
<proteinExistence type="predicted"/>
<dbReference type="EMBL" id="JAMKFB020000286">
    <property type="protein sequence ID" value="KAL0150647.1"/>
    <property type="molecule type" value="Genomic_DNA"/>
</dbReference>
<protein>
    <submittedName>
        <fullName evidence="1">Uncharacterized protein</fullName>
    </submittedName>
</protein>
<dbReference type="Proteomes" id="UP001529510">
    <property type="component" value="Unassembled WGS sequence"/>
</dbReference>
<name>A0ABD0MKP0_CIRMR</name>
<evidence type="ECO:0000313" key="1">
    <source>
        <dbReference type="EMBL" id="KAL0150647.1"/>
    </source>
</evidence>
<evidence type="ECO:0000313" key="2">
    <source>
        <dbReference type="Proteomes" id="UP001529510"/>
    </source>
</evidence>
<gene>
    <name evidence="1" type="ORF">M9458_054064</name>
</gene>
<dbReference type="AlphaFoldDB" id="A0ABD0MKP0"/>
<organism evidence="1 2">
    <name type="scientific">Cirrhinus mrigala</name>
    <name type="common">Mrigala</name>
    <dbReference type="NCBI Taxonomy" id="683832"/>
    <lineage>
        <taxon>Eukaryota</taxon>
        <taxon>Metazoa</taxon>
        <taxon>Chordata</taxon>
        <taxon>Craniata</taxon>
        <taxon>Vertebrata</taxon>
        <taxon>Euteleostomi</taxon>
        <taxon>Actinopterygii</taxon>
        <taxon>Neopterygii</taxon>
        <taxon>Teleostei</taxon>
        <taxon>Ostariophysi</taxon>
        <taxon>Cypriniformes</taxon>
        <taxon>Cyprinidae</taxon>
        <taxon>Labeoninae</taxon>
        <taxon>Labeonini</taxon>
        <taxon>Cirrhinus</taxon>
    </lineage>
</organism>
<comment type="caution">
    <text evidence="1">The sequence shown here is derived from an EMBL/GenBank/DDBJ whole genome shotgun (WGS) entry which is preliminary data.</text>
</comment>
<sequence length="98" mass="10781">MDPTASDSSSQKTSPTQDPAAVFHLANEVSMQASVLATHQQQLQKLTSLTEELVRSMQALTASLATHAAAAPLTPLRHRQRLTPDYHFRISTTELREN</sequence>
<accession>A0ABD0MKP0</accession>
<keyword evidence="2" id="KW-1185">Reference proteome</keyword>
<reference evidence="1 2" key="1">
    <citation type="submission" date="2024-05" db="EMBL/GenBank/DDBJ databases">
        <title>Genome sequencing and assembly of Indian major carp, Cirrhinus mrigala (Hamilton, 1822).</title>
        <authorList>
            <person name="Mohindra V."/>
            <person name="Chowdhury L.M."/>
            <person name="Lal K."/>
            <person name="Jena J.K."/>
        </authorList>
    </citation>
    <scope>NUCLEOTIDE SEQUENCE [LARGE SCALE GENOMIC DNA]</scope>
    <source>
        <strain evidence="1">CM1030</strain>
        <tissue evidence="1">Blood</tissue>
    </source>
</reference>